<name>A0A4R8HGK7_9FIRM</name>
<feature type="signal peptide" evidence="1">
    <location>
        <begin position="1"/>
        <end position="21"/>
    </location>
</feature>
<keyword evidence="3" id="KW-1185">Reference proteome</keyword>
<dbReference type="InterPro" id="IPR050218">
    <property type="entry name" value="LptD"/>
</dbReference>
<dbReference type="PANTHER" id="PTHR30189:SF1">
    <property type="entry name" value="LPS-ASSEMBLY PROTEIN LPTD"/>
    <property type="match status" value="1"/>
</dbReference>
<comment type="caution">
    <text evidence="2">The sequence shown here is derived from an EMBL/GenBank/DDBJ whole genome shotgun (WGS) entry which is preliminary data.</text>
</comment>
<sequence>MKKIVTFLLLMLFIYPAIGQAAEEAPFSVEADGFIIYDEETQVIQAENNVIIQLDSDMIKADKIKANLLTKTIEAEGNVVLIEDDNKLYGDGLEYDYQKEEGKIYNGESRQDKISFKGKEINIVKDELVVTDTELTVCDHETPHYKITAEKINVYSNDLVVARGVDLWINDHKIMPLPTYTTSLDPEERKKYAIPEPKIGYSRDDGMYLDVNYDHYVNENLHGLIHVKATSKNSNELDLDYEYTPSENFQFRPDLSYKQGMGVDGTVSLKNKIGDITSNINYNAYIEDDEDDPDYKDKEWLAKWDLSTDIFGIKSGLHFRRDEDDTETGKEITFDKKWSDYYWQLRAGEDNKHDYKPQFSIGIQNKDLGNGTLLSTDLRVAQVYERETDIETSRKELALKLQDSEIKISDLTNLYWSGKVSRSEYGTGDDFETYDFNLGLDQKIAFLDFNLDYQYYNELGETPFHFDLLTDEDQNMGERNYLTASVGSDLKLSDNLDFNWNALARNSYYEDGQEYNYYQFDAKTYYQINEFNGVGLGYNYVGIGGKTPIDDEEVESDDLVNEVSLSYNFQTDELELPYWDVKIETGYDFIDDELSTLKYSFTREFDCFNTGIEYDQLEKDIRFNLKLKY</sequence>
<evidence type="ECO:0000313" key="3">
    <source>
        <dbReference type="Proteomes" id="UP000295832"/>
    </source>
</evidence>
<dbReference type="Gene3D" id="2.60.450.10">
    <property type="entry name" value="Lipopolysaccharide (LPS) transport protein A like domain"/>
    <property type="match status" value="1"/>
</dbReference>
<dbReference type="AlphaFoldDB" id="A0A4R8HGK7"/>
<proteinExistence type="predicted"/>
<dbReference type="STRING" id="926561.GCA_000379025_00934"/>
<gene>
    <name evidence="2" type="ORF">C7959_101119</name>
</gene>
<dbReference type="PANTHER" id="PTHR30189">
    <property type="entry name" value="LPS-ASSEMBLY PROTEIN"/>
    <property type="match status" value="1"/>
</dbReference>
<evidence type="ECO:0000256" key="1">
    <source>
        <dbReference type="SAM" id="SignalP"/>
    </source>
</evidence>
<dbReference type="EMBL" id="SOEG01000001">
    <property type="protein sequence ID" value="TDX59232.1"/>
    <property type="molecule type" value="Genomic_DNA"/>
</dbReference>
<accession>A0A4R8HGK7</accession>
<dbReference type="GO" id="GO:1990351">
    <property type="term" value="C:transporter complex"/>
    <property type="evidence" value="ECO:0007669"/>
    <property type="project" value="TreeGrafter"/>
</dbReference>
<reference evidence="2 3" key="1">
    <citation type="submission" date="2019-03" db="EMBL/GenBank/DDBJ databases">
        <title>Subsurface microbial communities from deep shales in Ohio and West Virginia, USA.</title>
        <authorList>
            <person name="Wrighton K."/>
        </authorList>
    </citation>
    <scope>NUCLEOTIDE SEQUENCE [LARGE SCALE GENOMIC DNA]</scope>
    <source>
        <strain evidence="2 3">MSL 6dP</strain>
    </source>
</reference>
<protein>
    <submittedName>
        <fullName evidence="2">LPS-assembly protein</fullName>
    </submittedName>
</protein>
<dbReference type="Proteomes" id="UP000295832">
    <property type="component" value="Unassembled WGS sequence"/>
</dbReference>
<dbReference type="GO" id="GO:0009279">
    <property type="term" value="C:cell outer membrane"/>
    <property type="evidence" value="ECO:0007669"/>
    <property type="project" value="TreeGrafter"/>
</dbReference>
<keyword evidence="1" id="KW-0732">Signal</keyword>
<feature type="chain" id="PRO_5020736993" evidence="1">
    <location>
        <begin position="22"/>
        <end position="629"/>
    </location>
</feature>
<organism evidence="2 3">
    <name type="scientific">Orenia marismortui</name>
    <dbReference type="NCBI Taxonomy" id="46469"/>
    <lineage>
        <taxon>Bacteria</taxon>
        <taxon>Bacillati</taxon>
        <taxon>Bacillota</taxon>
        <taxon>Clostridia</taxon>
        <taxon>Halanaerobiales</taxon>
        <taxon>Halobacteroidaceae</taxon>
        <taxon>Orenia</taxon>
    </lineage>
</organism>
<dbReference type="RefSeq" id="WP_134114229.1">
    <property type="nucleotide sequence ID" value="NZ_SOEG01000001.1"/>
</dbReference>
<evidence type="ECO:0000313" key="2">
    <source>
        <dbReference type="EMBL" id="TDX59232.1"/>
    </source>
</evidence>